<dbReference type="Gene3D" id="3.20.20.450">
    <property type="entry name" value="EAL domain"/>
    <property type="match status" value="1"/>
</dbReference>
<keyword evidence="3" id="KW-1185">Reference proteome</keyword>
<evidence type="ECO:0000313" key="2">
    <source>
        <dbReference type="EMBL" id="QXH43533.1"/>
    </source>
</evidence>
<evidence type="ECO:0000259" key="1">
    <source>
        <dbReference type="PROSITE" id="PS50883"/>
    </source>
</evidence>
<dbReference type="RefSeq" id="WP_124346753.1">
    <property type="nucleotide sequence ID" value="NZ_CP027706.1"/>
</dbReference>
<dbReference type="InterPro" id="IPR001633">
    <property type="entry name" value="EAL_dom"/>
</dbReference>
<dbReference type="PANTHER" id="PTHR33121">
    <property type="entry name" value="CYCLIC DI-GMP PHOSPHODIESTERASE PDEF"/>
    <property type="match status" value="1"/>
</dbReference>
<dbReference type="EMBL" id="CP077074">
    <property type="protein sequence ID" value="QXH43533.1"/>
    <property type="molecule type" value="Genomic_DNA"/>
</dbReference>
<gene>
    <name evidence="2" type="ORF">KSS89_15310</name>
</gene>
<organism evidence="2 3">
    <name type="scientific">Pseudomonas sessilinigenes</name>
    <dbReference type="NCBI Taxonomy" id="658629"/>
    <lineage>
        <taxon>Bacteria</taxon>
        <taxon>Pseudomonadati</taxon>
        <taxon>Pseudomonadota</taxon>
        <taxon>Gammaproteobacteria</taxon>
        <taxon>Pseudomonadales</taxon>
        <taxon>Pseudomonadaceae</taxon>
        <taxon>Pseudomonas</taxon>
    </lineage>
</organism>
<dbReference type="Proteomes" id="UP000693952">
    <property type="component" value="Chromosome"/>
</dbReference>
<dbReference type="SUPFAM" id="SSF141868">
    <property type="entry name" value="EAL domain-like"/>
    <property type="match status" value="1"/>
</dbReference>
<dbReference type="CDD" id="cd01948">
    <property type="entry name" value="EAL"/>
    <property type="match status" value="1"/>
</dbReference>
<name>A0ABX8MWD0_9PSED</name>
<feature type="domain" description="EAL" evidence="1">
    <location>
        <begin position="8"/>
        <end position="261"/>
    </location>
</feature>
<evidence type="ECO:0000313" key="3">
    <source>
        <dbReference type="Proteomes" id="UP000693952"/>
    </source>
</evidence>
<dbReference type="Pfam" id="PF00563">
    <property type="entry name" value="EAL"/>
    <property type="match status" value="1"/>
</dbReference>
<sequence>MSIAVSPQLLTVDEVRRGLHRREFQAYVQPKFNLRSHQVPCVEVLARWHHPLRGLLGPATFLPLMGHGWLLDELLCSLLDQGLACQLELHRQGCEMGFAFNLSLHQLVDEGLVDRLEARLQAHPLSLSAVTLEITEDAGTHILPVVTQRILRLKRLGVRLSMDDFGTGHSSLWRLCQLPFDEIKLAGEFTRQLTTPGRAQAIVGHARTLAEELGMELIVEGIETRAQRSILMGLGVRFGQGYLCARPMSLGALGGWLEQPPSAAGQSYSMM</sequence>
<reference evidence="2" key="1">
    <citation type="submission" date="2021-06" db="EMBL/GenBank/DDBJ databases">
        <title>Updating the genus Pseudomonas: Description of 43 new species and partition of the Pseudomonas putida group.</title>
        <authorList>
            <person name="Girard L."/>
            <person name="Lood C."/>
            <person name="Vandamme P."/>
            <person name="Rokni-Zadeh H."/>
            <person name="van Noort V."/>
            <person name="Hofte M."/>
            <person name="Lavigne R."/>
            <person name="De Mot R."/>
        </authorList>
    </citation>
    <scope>NUCLEOTIDE SEQUENCE</scope>
    <source>
        <strain evidence="2">CMR12a</strain>
    </source>
</reference>
<dbReference type="PANTHER" id="PTHR33121:SF70">
    <property type="entry name" value="SIGNALING PROTEIN YKOW"/>
    <property type="match status" value="1"/>
</dbReference>
<dbReference type="PROSITE" id="PS50883">
    <property type="entry name" value="EAL"/>
    <property type="match status" value="1"/>
</dbReference>
<dbReference type="SMART" id="SM00052">
    <property type="entry name" value="EAL"/>
    <property type="match status" value="1"/>
</dbReference>
<dbReference type="InterPro" id="IPR050706">
    <property type="entry name" value="Cyclic-di-GMP_PDE-like"/>
</dbReference>
<proteinExistence type="predicted"/>
<protein>
    <submittedName>
        <fullName evidence="2">EAL domain-containing protein</fullName>
    </submittedName>
</protein>
<dbReference type="InterPro" id="IPR035919">
    <property type="entry name" value="EAL_sf"/>
</dbReference>
<accession>A0ABX8MWD0</accession>